<sequence length="3771" mass="430316">MAAVTIDSIKSLTDRITDPKHELRTRLAAIMELKEISDKILPSPDYAQIVPLLVPALCSTLDSTPPSFNAATLEQRFKNTTILVLYRLPMDDNLQPFIPELINVLTNVIKTDNEENGTLSIKFLSSIFRSYKNAITDKVQPFLDLVCNIYRNMPAVVRESFELSSAATATPGTAPAATSPESAVNTFSSPWTASSPGISSDVIEGSIGRPLAKAMYSFKVLTECPIIVVMLFTAHKEFIEPNLTVFIEQVIQMLRLEAPAQAEARPNAEAHNELYTIVSPAIKNRHLFGEFITAQVKTMSFLAYALRTFSSSLENYHKEIPEFVVRLLQDCPRELSASRKELLVATRHFLSTDVRTAFIPKIDILLERNVLVGDGLTVYETLRPLAYSMVADLIHHVRNELSVKQIWKAVRVYCANMQDMSLSNSFHIMSAKLLLNLVERIMQLQDNLEGRQLLITIISAFADKFAQLNMCYPHALASAYKDTKSDDKSASDEMQVDTETNSNTPLDFFDTNQAFPIKIGTEPRIDGLKDGKNLFKGLMTFLRTSMFGLKNCNPPPPATDKSDLQWNDCVRGLTYDEVLMFRKLFREGIKCFSYFSSPKSAAVNEQNSAKLESSLNSKEERENMEFFATVFIHIDPPSFNEILEAEMENLYTAIAENSTLLYLPQFFLSSEATSTNCVIILMDFLVKNLENLGKSDSAQTSVMMRLFKLSFMAVNLFPTANEDSLLPYLQKLIVSCMKLSTSAEEPLNYFILLRTLFRSIGGGRFEKLYKEVLPLLQTLLDSLNNLLLSSRIPQARDLYVELCLTVPVRLSVLVPHLSYLMLPLVIALRDSPELVSQGLRTLELCVDNLTAEYFDPILEPYISDVMAALWSHLRPLPYSHVHAHTALRILGKLGGRNRRFLQPPDDFEFRRYLKEDPAIYFKLNGIKEAQKFEFVVPVAKHAIQLLDNPRLDSRYHSYAFKYLAEVSKMLFRSARIPEGYESTMHNVIQLSLMENPPKFTLNDEITDPDEKLSSINYLEACVDQENKFMQSVIEALFSTAHLPDVKNEAVSLLKNIAEHVILLEFDKVPRTILARTVVDFNIDKDLRVPHLDLIEGFLISLAHAMSSWRVETVDIAKEVENHMLDTLQKFFKNTADLLNFVGVLDMISAFCHTCHNSLWYVKHGGVIALTIIFDRCDENNKASLAWFHKRLFEIVRALLFVLKDISAETPTFVSAAAKELLLKILKQYCSQLTDDEVTLKKFQQLCGILAYDLVNPSELVRQSIKDAFVAISEITGKPQTELLYPVKATFLQPIFGKPLRALPFPNQVGNIDAVVFCMSLSEDFLEFNDELKRLIAEVMAIADADDESLASTQKVDEYRTSIQLVQLRIRCIKLLSLVINSQYFITSDEEQKQEKGQARARILAIFFKTLYLKDSEIVDAAHECLADYLAQNNKLPRDILQIGLKPILMNISDHTRLTVSGLEGLGRLLELLTKYFKVEIGHKLFDHLKTLSDPASLLAASSRVLWSQQKIKIMAAIYAVYHCLPAAASIFLNDLATTLLQLESQLHVSIMSPFRKPLALFTNRHHDESAAYFAARIKEGPMSHLFIGLLKEKCSTELRTVVTTKLNEIIDESIYTEENLEARSIGICNLIEIVSILSSYHSEFIKKNHNLFPKLIAMFADLHTVINTTWLTSPVHLKSKRAQSLLEELMRDYFTEFPTDSDTLYALIEHVVNEDISSVNTLHMMIFDLIVSNNDPVIRGSYLDSALKFASTASIAGKVYVFKYIINMILMKEAASRNDLTGLVEKASPNIGSKPNWLEQVFMRVWKNSSLDSLDEASGVIDKYRFQLLQLTCILIKYGAPLVNDIRKDIIKFLWGCGRIEDILSKHANHLVIVHFIDAFETPAKMVTQVYVSLLKSQQSEARMLVRESLDVLSVQLANRIGPSKWAKWVYRVLQEELQHASQVVNIFYFISTKRDMFYPHRSMFAAAMVSAIPKLAFSGSSPVDHASDNLVLAIDLADTIFEWIQRQKSETSDTESTEIQAPRRSKRKHGEVIKEGDEDVEPIVSEPIELSLNAKESLVSCLIRLICMHPKKVSDNELYRKIIKVLSGLLGPDVWPDVTNAIQLDVFERTIALNDADERSVNITINTLEVIHVVLENKPKEWVDRSYETFIKLLDQAIKCDSLVVHETLEKIIDFLLNHISATYAETEGDEENSMPDGPEQFVQLITQTIQDKLTTAVSASKSYGAGVILASSLVKFLPHRSDSLLPLFMKAFGRLCREHIMLMQQKSQQAASARNGSQSPENPIDTIQFEQTSSIIRDLIFRMLDIGKTRIAALGDQRRTFLSVLERLVEWSTDLQLCQKLLKLVYSWIFEPKEVFPTIKEKTMLVAKMTIFEARDNAELTEDFYDMVTSIFSHPQLLKTDLVIRLEHSFLIGTRIENFTVRKRLMNILDESLNRNAWMRLWYVLKYQNWESLSDSMWLNQALQLIYGAISKEQNVQPEGNRLTARPITSLFESIDENDGMQIDLDEDVSAAVATFLVDRKAFIDSMSILPIGSLLDSVVEMQYVAPEIVRLMWVNMFSVICSNISKRDLSELFQSLLSLFSRDYHTRQADKNPNVVSIMLEGLHHVSDKLVLPPHLIKFLGKAYNGWYDAIGILEEYPENSYTSDEKVREAALDALAELYSSLEESDMFYGLWRRRCEYTETNVAISHEQVSQWEKAQQLYEAAQIKARSGVLPYSEREYGLWEDHWILCEQKLQQWDVLTEIAKHENFTDLLLECAWRMADWASDGEPLEQSIKTVMDIPTPRRQVFEAFMHLQKCLQKTESLSDLSKSCDEGIQLSLRKWRTLPMRISDAHIPLLETFQRYVELMEASQIYQNLHATNVQNLESKTQELKGILQAWRERLPNVWDDFNIWSDLVTWRQNVFSVINKVYIPMVSALQAAGVNSSSANSYGYRGYHEIAWIINRFAHVARLQDMSRVCIDQLTKIYTLPNIEIQEAFLKLREQAKCHYKNPQELNTGLEVISNTNLAYFGAPQKAEFFTLKGMFLAKLQHSDEANQAYATAIQIDMNLPKAWAEWGRFNDAKFKENPNDLSFVSSAISCYLQAAGLYKSHKSRSLLGRVLWLLSLDDANQTLASAFESYQGETPVWYWILFIPQLLTSLSHKEARIARSLLIKIAKSYPQALHFQLRTTKDDYAVIQRQAMQAQNSKKNEKQATSAETPKNDKETPNDGQSSASPPRDNIKVESSGSTTNDVTANPQSLNRQPWEYVDEIMGILKTAYPLLSLALETMIDQICQRFKCTPEEDAYRLIVALLNDGAQFMNRMAYQNEDTKLPPATELNLTRIADSLLPPHIRKVFREDFVNEKPTLKAYVAKMRKWRDRWEERLDSRRSSVSLESLSPHLCEFHYQKFEEIDIPGQYLQLTQSNIHFAKIGRFLPDVKLNRGFGICYKQISIQSHSGSVHTFTIQYPAARHCRREERVLQLAQTMNATLEQKTESRRRRLKFTIPAAIPLTPHIRIIQDNPNNITMQGIYEDWCKTRGQYKDEPIIFAMQKFQEAFDANHGKPDHGSLKFKILQTIQETLVPDHVLRDYFVSVYKSFEEFWLFRKQFSYQYAGVAFLTFMLSINGRYPHKIVITRSSGSVWSSEMLPLLPSQNQFPQFQNTERVPFRLTPNLQRLMGDVSLEGLFSPCMMVISKCLTDEESDLEDFLSLFVRDEVISWYTQQHRPAAQDQQLRDIVQMNVEKITKKAASMSQPMSAKHPTNQAVINLIAQAVNPRDLALADNLWLPYL</sequence>
<feature type="region of interest" description="Disordered" evidence="2">
    <location>
        <begin position="3184"/>
        <end position="3240"/>
    </location>
</feature>
<dbReference type="GO" id="GO:0045944">
    <property type="term" value="P:positive regulation of transcription by RNA polymerase II"/>
    <property type="evidence" value="ECO:0007669"/>
    <property type="project" value="EnsemblFungi"/>
</dbReference>
<evidence type="ECO:0008006" key="7">
    <source>
        <dbReference type="Google" id="ProtNLM"/>
    </source>
</evidence>
<reference evidence="6" key="1">
    <citation type="submission" date="2016-02" db="EMBL/GenBank/DDBJ databases">
        <title>Comparative genomics of biotechnologically important yeasts.</title>
        <authorList>
            <consortium name="DOE Joint Genome Institute"/>
            <person name="Riley R."/>
            <person name="Haridas S."/>
            <person name="Wolfe K.H."/>
            <person name="Lopes M.R."/>
            <person name="Hittinger C.T."/>
            <person name="Goker M."/>
            <person name="Salamov A."/>
            <person name="Wisecaver J."/>
            <person name="Long T.M."/>
            <person name="Aerts A.L."/>
            <person name="Barry K."/>
            <person name="Choi C."/>
            <person name="Clum A."/>
            <person name="Coughlan A.Y."/>
            <person name="Deshpande S."/>
            <person name="Douglass A.P."/>
            <person name="Hanson S.J."/>
            <person name="Klenk H.-P."/>
            <person name="Labutti K."/>
            <person name="Lapidus A."/>
            <person name="Lindquist E."/>
            <person name="Lipzen A."/>
            <person name="Meier-Kolthoff J.P."/>
            <person name="Ohm R.A."/>
            <person name="Otillar R.P."/>
            <person name="Pangilinan J."/>
            <person name="Peng Y."/>
            <person name="Rokas A."/>
            <person name="Rosa C.A."/>
            <person name="Scheuner C."/>
            <person name="Sibirny A.A."/>
            <person name="Slot J.C."/>
            <person name="Stielow J.B."/>
            <person name="Sun H."/>
            <person name="Kurtzman C.P."/>
            <person name="Blackwell M."/>
            <person name="Jeffries T.W."/>
            <person name="Grigoriev I.V."/>
        </authorList>
    </citation>
    <scope>NUCLEOTIDE SEQUENCE [LARGE SCALE GENOMIC DNA]</scope>
    <source>
        <strain evidence="6">NRRL Y-17796</strain>
    </source>
</reference>
<dbReference type="OrthoDB" id="5570127at2759"/>
<dbReference type="GO" id="GO:0005634">
    <property type="term" value="C:nucleus"/>
    <property type="evidence" value="ECO:0007669"/>
    <property type="project" value="EnsemblFungi"/>
</dbReference>
<dbReference type="Pfam" id="PF20175">
    <property type="entry name" value="Tra1_central"/>
    <property type="match status" value="1"/>
</dbReference>
<organism evidence="5 6">
    <name type="scientific">Tortispora caseinolytica NRRL Y-17796</name>
    <dbReference type="NCBI Taxonomy" id="767744"/>
    <lineage>
        <taxon>Eukaryota</taxon>
        <taxon>Fungi</taxon>
        <taxon>Dikarya</taxon>
        <taxon>Ascomycota</taxon>
        <taxon>Saccharomycotina</taxon>
        <taxon>Trigonopsidomycetes</taxon>
        <taxon>Trigonopsidales</taxon>
        <taxon>Trigonopsidaceae</taxon>
        <taxon>Tortispora</taxon>
    </lineage>
</organism>
<dbReference type="PROSITE" id="PS50290">
    <property type="entry name" value="PI3_4_KINASE_3"/>
    <property type="match status" value="1"/>
</dbReference>
<dbReference type="SUPFAM" id="SSF56112">
    <property type="entry name" value="Protein kinase-like (PK-like)"/>
    <property type="match status" value="1"/>
</dbReference>
<dbReference type="InterPro" id="IPR011009">
    <property type="entry name" value="Kinase-like_dom_sf"/>
</dbReference>
<dbReference type="CDD" id="cd05163">
    <property type="entry name" value="PIKK_TRRAP"/>
    <property type="match status" value="1"/>
</dbReference>
<feature type="region of interest" description="Disordered" evidence="2">
    <location>
        <begin position="483"/>
        <end position="502"/>
    </location>
</feature>
<dbReference type="GO" id="GO:0006281">
    <property type="term" value="P:DNA repair"/>
    <property type="evidence" value="ECO:0007669"/>
    <property type="project" value="EnsemblFungi"/>
</dbReference>
<dbReference type="Pfam" id="PF02259">
    <property type="entry name" value="FAT"/>
    <property type="match status" value="1"/>
</dbReference>
<accession>A0A1E4TAB9</accession>
<dbReference type="InterPro" id="IPR050517">
    <property type="entry name" value="DDR_Repair_Kinase"/>
</dbReference>
<gene>
    <name evidence="5" type="ORF">CANCADRAFT_52791</name>
</gene>
<dbReference type="InterPro" id="IPR000403">
    <property type="entry name" value="PI3/4_kinase_cat_dom"/>
</dbReference>
<keyword evidence="6" id="KW-1185">Reference proteome</keyword>
<dbReference type="InterPro" id="IPR046805">
    <property type="entry name" value="Tra1_ring"/>
</dbReference>
<dbReference type="PROSITE" id="PS51189">
    <property type="entry name" value="FAT"/>
    <property type="match status" value="1"/>
</dbReference>
<name>A0A1E4TAB9_9ASCO</name>
<dbReference type="InterPro" id="IPR036940">
    <property type="entry name" value="PI3/4_kinase_cat_sf"/>
</dbReference>
<evidence type="ECO:0000259" key="3">
    <source>
        <dbReference type="PROSITE" id="PS50290"/>
    </source>
</evidence>
<feature type="compositionally biased region" description="Polar residues" evidence="2">
    <location>
        <begin position="3225"/>
        <end position="3240"/>
    </location>
</feature>
<evidence type="ECO:0000256" key="1">
    <source>
        <dbReference type="ARBA" id="ARBA00007234"/>
    </source>
</evidence>
<dbReference type="PANTHER" id="PTHR11139">
    <property type="entry name" value="ATAXIA TELANGIECTASIA MUTATED ATM -RELATED"/>
    <property type="match status" value="1"/>
</dbReference>
<evidence type="ECO:0000256" key="2">
    <source>
        <dbReference type="SAM" id="MobiDB-lite"/>
    </source>
</evidence>
<dbReference type="PANTHER" id="PTHR11139:SF1">
    <property type="entry name" value="TRANSFORMATION_TRANSCRIPTION DOMAIN-ASSOCIATED PROTEIN"/>
    <property type="match status" value="1"/>
</dbReference>
<protein>
    <recommendedName>
        <fullName evidence="7">Non-specific serine/threonine protein kinase</fullName>
    </recommendedName>
</protein>
<dbReference type="GO" id="GO:0035267">
    <property type="term" value="C:NuA4 histone acetyltransferase complex"/>
    <property type="evidence" value="ECO:0007669"/>
    <property type="project" value="EnsemblFungi"/>
</dbReference>
<dbReference type="EMBL" id="KV453843">
    <property type="protein sequence ID" value="ODV88694.1"/>
    <property type="molecule type" value="Genomic_DNA"/>
</dbReference>
<dbReference type="InterPro" id="IPR046807">
    <property type="entry name" value="Tra1_central"/>
</dbReference>
<evidence type="ECO:0000313" key="6">
    <source>
        <dbReference type="Proteomes" id="UP000095023"/>
    </source>
</evidence>
<dbReference type="SUPFAM" id="SSF48452">
    <property type="entry name" value="TPR-like"/>
    <property type="match status" value="1"/>
</dbReference>
<dbReference type="InterPro" id="IPR014009">
    <property type="entry name" value="PIK_FAT"/>
</dbReference>
<dbReference type="GO" id="GO:0000124">
    <property type="term" value="C:SAGA complex"/>
    <property type="evidence" value="ECO:0007669"/>
    <property type="project" value="EnsemblFungi"/>
</dbReference>
<dbReference type="Gene3D" id="1.25.40.10">
    <property type="entry name" value="Tetratricopeptide repeat domain"/>
    <property type="match status" value="1"/>
</dbReference>
<feature type="region of interest" description="Disordered" evidence="2">
    <location>
        <begin position="2012"/>
        <end position="2036"/>
    </location>
</feature>
<dbReference type="InterPro" id="IPR011990">
    <property type="entry name" value="TPR-like_helical_dom_sf"/>
</dbReference>
<evidence type="ECO:0000259" key="4">
    <source>
        <dbReference type="PROSITE" id="PS51189"/>
    </source>
</evidence>
<dbReference type="Proteomes" id="UP000095023">
    <property type="component" value="Unassembled WGS sequence"/>
</dbReference>
<dbReference type="GO" id="GO:0004402">
    <property type="term" value="F:histone acetyltransferase activity"/>
    <property type="evidence" value="ECO:0007669"/>
    <property type="project" value="EnsemblFungi"/>
</dbReference>
<evidence type="ECO:0000313" key="5">
    <source>
        <dbReference type="EMBL" id="ODV88694.1"/>
    </source>
</evidence>
<dbReference type="Pfam" id="PF00454">
    <property type="entry name" value="PI3_PI4_kinase"/>
    <property type="match status" value="1"/>
</dbReference>
<comment type="similarity">
    <text evidence="1">Belongs to the PI3/PI4-kinase family. TRA1 subfamily.</text>
</comment>
<dbReference type="SUPFAM" id="SSF48371">
    <property type="entry name" value="ARM repeat"/>
    <property type="match status" value="4"/>
</dbReference>
<dbReference type="Pfam" id="PF20206">
    <property type="entry name" value="Tra1_ring"/>
    <property type="match status" value="1"/>
</dbReference>
<dbReference type="InterPro" id="IPR003151">
    <property type="entry name" value="PIK-rel_kinase_FAT"/>
</dbReference>
<dbReference type="GO" id="GO:0046695">
    <property type="term" value="C:SLIK (SAGA-like) complex"/>
    <property type="evidence" value="ECO:0007669"/>
    <property type="project" value="EnsemblFungi"/>
</dbReference>
<feature type="compositionally biased region" description="Polar residues" evidence="2">
    <location>
        <begin position="3184"/>
        <end position="3201"/>
    </location>
</feature>
<feature type="domain" description="PI3K/PI4K catalytic" evidence="3">
    <location>
        <begin position="3416"/>
        <end position="3741"/>
    </location>
</feature>
<dbReference type="Gene3D" id="1.10.1070.11">
    <property type="entry name" value="Phosphatidylinositol 3-/4-kinase, catalytic domain"/>
    <property type="match status" value="1"/>
</dbReference>
<dbReference type="GO" id="GO:0004672">
    <property type="term" value="F:protein kinase activity"/>
    <property type="evidence" value="ECO:0007669"/>
    <property type="project" value="UniProtKB-ARBA"/>
</dbReference>
<feature type="domain" description="FAT" evidence="4">
    <location>
        <begin position="2619"/>
        <end position="3175"/>
    </location>
</feature>
<dbReference type="InterPro" id="IPR016024">
    <property type="entry name" value="ARM-type_fold"/>
</dbReference>
<dbReference type="SMART" id="SM00146">
    <property type="entry name" value="PI3Kc"/>
    <property type="match status" value="1"/>
</dbReference>
<proteinExistence type="inferred from homology"/>